<dbReference type="SMART" id="SM00220">
    <property type="entry name" value="S_TKc"/>
    <property type="match status" value="1"/>
</dbReference>
<name>A0AAV8V0W0_9RHOD</name>
<feature type="domain" description="PH" evidence="4">
    <location>
        <begin position="9"/>
        <end position="102"/>
    </location>
</feature>
<reference evidence="6 7" key="1">
    <citation type="journal article" date="2023" name="Nat. Commun.">
        <title>Origin of minicircular mitochondrial genomes in red algae.</title>
        <authorList>
            <person name="Lee Y."/>
            <person name="Cho C.H."/>
            <person name="Lee Y.M."/>
            <person name="Park S.I."/>
            <person name="Yang J.H."/>
            <person name="West J.A."/>
            <person name="Bhattacharya D."/>
            <person name="Yoon H.S."/>
        </authorList>
    </citation>
    <scope>NUCLEOTIDE SEQUENCE [LARGE SCALE GENOMIC DNA]</scope>
    <source>
        <strain evidence="6 7">CCMP1338</strain>
        <tissue evidence="6">Whole cell</tissue>
    </source>
</reference>
<dbReference type="CDD" id="cd05117">
    <property type="entry name" value="STKc_CAMK"/>
    <property type="match status" value="1"/>
</dbReference>
<dbReference type="InterPro" id="IPR011993">
    <property type="entry name" value="PH-like_dom_sf"/>
</dbReference>
<dbReference type="GO" id="GO:0005524">
    <property type="term" value="F:ATP binding"/>
    <property type="evidence" value="ECO:0007669"/>
    <property type="project" value="UniProtKB-KW"/>
</dbReference>
<dbReference type="Gene3D" id="1.10.510.10">
    <property type="entry name" value="Transferase(Phosphotransferase) domain 1"/>
    <property type="match status" value="1"/>
</dbReference>
<organism evidence="6 7">
    <name type="scientific">Rhodosorus marinus</name>
    <dbReference type="NCBI Taxonomy" id="101924"/>
    <lineage>
        <taxon>Eukaryota</taxon>
        <taxon>Rhodophyta</taxon>
        <taxon>Stylonematophyceae</taxon>
        <taxon>Stylonematales</taxon>
        <taxon>Stylonemataceae</taxon>
        <taxon>Rhodosorus</taxon>
    </lineage>
</organism>
<dbReference type="Proteomes" id="UP001157974">
    <property type="component" value="Unassembled WGS sequence"/>
</dbReference>
<evidence type="ECO:0000256" key="2">
    <source>
        <dbReference type="ARBA" id="ARBA00022840"/>
    </source>
</evidence>
<gene>
    <name evidence="6" type="ORF">NDN08_005213</name>
</gene>
<dbReference type="SMART" id="SM00233">
    <property type="entry name" value="PH"/>
    <property type="match status" value="1"/>
</dbReference>
<evidence type="ECO:0000313" key="6">
    <source>
        <dbReference type="EMBL" id="KAJ8908505.1"/>
    </source>
</evidence>
<dbReference type="EMBL" id="JAMWBK010000001">
    <property type="protein sequence ID" value="KAJ8908505.1"/>
    <property type="molecule type" value="Genomic_DNA"/>
</dbReference>
<protein>
    <recommendedName>
        <fullName evidence="8">Protein kinase domain-containing protein</fullName>
    </recommendedName>
</protein>
<feature type="domain" description="Protein kinase" evidence="5">
    <location>
        <begin position="109"/>
        <end position="368"/>
    </location>
</feature>
<dbReference type="Gene3D" id="2.30.29.30">
    <property type="entry name" value="Pleckstrin-homology domain (PH domain)/Phosphotyrosine-binding domain (PTB)"/>
    <property type="match status" value="1"/>
</dbReference>
<sequence>MASLRHGQAVRMEGWMEKPKAFGFMRKKPARRYMYLKESVLSCHHDQNSPAKWEVNVSNCPVLTGSGKLELKVELPHRKIALYALDEQSFQAWKTALRSASSRIVEDFYDIGDLIGRGACAEVRECRDRKTKEKFAIKIMRKNFSPSEMEWLLREVNIMKSVQHPSIITTYDVFDTKEKIYIVLEMMGGGELFDIIADCTFFSEERSKMLMRDIVSGVAYLHAHSIVHRDLKPENVLCKSKEWPYGVKIADFGLANYIQEWEDSKRPKTVVGTIGYIAPEVVRKERFGSAVDMWSCGVILFIMLSGKMPFYGETDEECLQKISDGEFQFQEDEWEHISSEAKSLVRSLLQVEPNKRLTARACLHHPWLEMWPPAQSGPGGGDRTESDTREKTKRFRAAAFTALAAVNFLSLVEDKLVEGGQDLAPSNYGNYVIRFQDDEDDLEFEKLEIENDILEQPEDQKEDQTEEEARMEAEIVAEIEAEIDAEIEAEIDAEVDAEIDAEIEAEIDAEVDAEVDAEIDAQIEDDVESLLGEDFDAQLEEEIEREIEAELEAELEAEHDAEIEEVVVYEEVEIEEVESEMEKEFEQLVEDANEVDDLLSQPLVDAVDQAELDEELQFEEVDDEELEHL</sequence>
<keyword evidence="1" id="KW-0547">Nucleotide-binding</keyword>
<comment type="caution">
    <text evidence="6">The sequence shown here is derived from an EMBL/GenBank/DDBJ whole genome shotgun (WGS) entry which is preliminary data.</text>
</comment>
<proteinExistence type="predicted"/>
<accession>A0AAV8V0W0</accession>
<dbReference type="SUPFAM" id="SSF50729">
    <property type="entry name" value="PH domain-like"/>
    <property type="match status" value="1"/>
</dbReference>
<evidence type="ECO:0000256" key="3">
    <source>
        <dbReference type="SAM" id="MobiDB-lite"/>
    </source>
</evidence>
<evidence type="ECO:0000259" key="4">
    <source>
        <dbReference type="PROSITE" id="PS50003"/>
    </source>
</evidence>
<evidence type="ECO:0000313" key="7">
    <source>
        <dbReference type="Proteomes" id="UP001157974"/>
    </source>
</evidence>
<feature type="region of interest" description="Disordered" evidence="3">
    <location>
        <begin position="371"/>
        <end position="390"/>
    </location>
</feature>
<dbReference type="InterPro" id="IPR011009">
    <property type="entry name" value="Kinase-like_dom_sf"/>
</dbReference>
<dbReference type="InterPro" id="IPR000719">
    <property type="entry name" value="Prot_kinase_dom"/>
</dbReference>
<dbReference type="FunFam" id="3.30.200.20:FF:000042">
    <property type="entry name" value="Aurora kinase A"/>
    <property type="match status" value="1"/>
</dbReference>
<keyword evidence="2" id="KW-0067">ATP-binding</keyword>
<dbReference type="InterPro" id="IPR008271">
    <property type="entry name" value="Ser/Thr_kinase_AS"/>
</dbReference>
<dbReference type="Pfam" id="PF00169">
    <property type="entry name" value="PH"/>
    <property type="match status" value="1"/>
</dbReference>
<evidence type="ECO:0008006" key="8">
    <source>
        <dbReference type="Google" id="ProtNLM"/>
    </source>
</evidence>
<dbReference type="SUPFAM" id="SSF56112">
    <property type="entry name" value="Protein kinase-like (PK-like)"/>
    <property type="match status" value="1"/>
</dbReference>
<evidence type="ECO:0000259" key="5">
    <source>
        <dbReference type="PROSITE" id="PS50011"/>
    </source>
</evidence>
<dbReference type="PROSITE" id="PS50003">
    <property type="entry name" value="PH_DOMAIN"/>
    <property type="match status" value="1"/>
</dbReference>
<dbReference type="Pfam" id="PF00069">
    <property type="entry name" value="Pkinase"/>
    <property type="match status" value="1"/>
</dbReference>
<keyword evidence="7" id="KW-1185">Reference proteome</keyword>
<dbReference type="AlphaFoldDB" id="A0AAV8V0W0"/>
<dbReference type="PANTHER" id="PTHR24347">
    <property type="entry name" value="SERINE/THREONINE-PROTEIN KINASE"/>
    <property type="match status" value="1"/>
</dbReference>
<dbReference type="GO" id="GO:0004672">
    <property type="term" value="F:protein kinase activity"/>
    <property type="evidence" value="ECO:0007669"/>
    <property type="project" value="InterPro"/>
</dbReference>
<dbReference type="PROSITE" id="PS50011">
    <property type="entry name" value="PROTEIN_KINASE_DOM"/>
    <property type="match status" value="1"/>
</dbReference>
<dbReference type="InterPro" id="IPR001849">
    <property type="entry name" value="PH_domain"/>
</dbReference>
<evidence type="ECO:0000256" key="1">
    <source>
        <dbReference type="ARBA" id="ARBA00022741"/>
    </source>
</evidence>
<dbReference type="PROSITE" id="PS00108">
    <property type="entry name" value="PROTEIN_KINASE_ST"/>
    <property type="match status" value="1"/>
</dbReference>
<dbReference type="FunFam" id="1.10.510.10:FF:000571">
    <property type="entry name" value="Maternal embryonic leucine zipper kinase"/>
    <property type="match status" value="1"/>
</dbReference>